<evidence type="ECO:0000256" key="2">
    <source>
        <dbReference type="ARBA" id="ARBA00016807"/>
    </source>
</evidence>
<dbReference type="Pfam" id="PF13873">
    <property type="entry name" value="Myb_DNA-bind_5"/>
    <property type="match status" value="1"/>
</dbReference>
<keyword evidence="7" id="KW-1185">Reference proteome</keyword>
<feature type="domain" description="Myb/SANT-like DNA-binding" evidence="5">
    <location>
        <begin position="13"/>
        <end position="89"/>
    </location>
</feature>
<gene>
    <name evidence="6" type="ORF">Pcinc_010192</name>
</gene>
<evidence type="ECO:0000259" key="5">
    <source>
        <dbReference type="Pfam" id="PF13873"/>
    </source>
</evidence>
<evidence type="ECO:0000256" key="3">
    <source>
        <dbReference type="ARBA" id="ARBA00025466"/>
    </source>
</evidence>
<dbReference type="GO" id="GO:0005634">
    <property type="term" value="C:nucleus"/>
    <property type="evidence" value="ECO:0007669"/>
    <property type="project" value="TreeGrafter"/>
</dbReference>
<dbReference type="PANTHER" id="PTHR23098:SF16">
    <property type="entry name" value="REGULATORY PROTEIN ZESTE"/>
    <property type="match status" value="1"/>
</dbReference>
<evidence type="ECO:0000256" key="1">
    <source>
        <dbReference type="ARBA" id="ARBA00011764"/>
    </source>
</evidence>
<evidence type="ECO:0000256" key="4">
    <source>
        <dbReference type="SAM" id="MobiDB-lite"/>
    </source>
</evidence>
<organism evidence="6 7">
    <name type="scientific">Petrolisthes cinctipes</name>
    <name type="common">Flat porcelain crab</name>
    <dbReference type="NCBI Taxonomy" id="88211"/>
    <lineage>
        <taxon>Eukaryota</taxon>
        <taxon>Metazoa</taxon>
        <taxon>Ecdysozoa</taxon>
        <taxon>Arthropoda</taxon>
        <taxon>Crustacea</taxon>
        <taxon>Multicrustacea</taxon>
        <taxon>Malacostraca</taxon>
        <taxon>Eumalacostraca</taxon>
        <taxon>Eucarida</taxon>
        <taxon>Decapoda</taxon>
        <taxon>Pleocyemata</taxon>
        <taxon>Anomura</taxon>
        <taxon>Galatheoidea</taxon>
        <taxon>Porcellanidae</taxon>
        <taxon>Petrolisthes</taxon>
    </lineage>
</organism>
<evidence type="ECO:0000313" key="7">
    <source>
        <dbReference type="Proteomes" id="UP001286313"/>
    </source>
</evidence>
<comment type="function">
    <text evidence="3">Involved in transvection phenomena (= synapsis-dependent gene expression), where the synaptic pairing of chromosomes carrying genes with which zeste interacts influences the expression of these genes. Zeste binds to DNA and stimulates transcription from a nearby promoter.</text>
</comment>
<proteinExistence type="predicted"/>
<sequence>MSEVGQQPAAKRRRVNFTDEEIFVIVREVTVRKDIIHGKLETNLSKKNKKEAWDSITAAVNAVSPVVRNAADVRKKYVDFRSQVKKKVAAIKRDMQITGGGPSDQPPLTVTEEAMAAILEDIAIEGILVILDTEELAAAGGGGLQDDVDEELMELTQNIHEHSYCAGPSTSKHSSTGRSSVHIILSSNVSSPAARPSSAELTYTPAVRAVTPAARSASTEPTFPYASRDTPPEPSVRRTAHQPRSRVSAEPLAPNMLRVQENIYEEVRRSADALYLIASFLSDIRDKYLYGTNEGVHNYGYSVISDLSV</sequence>
<accession>A0AAE1G3T8</accession>
<reference evidence="6" key="1">
    <citation type="submission" date="2023-10" db="EMBL/GenBank/DDBJ databases">
        <title>Genome assemblies of two species of porcelain crab, Petrolisthes cinctipes and Petrolisthes manimaculis (Anomura: Porcellanidae).</title>
        <authorList>
            <person name="Angst P."/>
        </authorList>
    </citation>
    <scope>NUCLEOTIDE SEQUENCE</scope>
    <source>
        <strain evidence="6">PB745_01</strain>
        <tissue evidence="6">Gill</tissue>
    </source>
</reference>
<protein>
    <recommendedName>
        <fullName evidence="2">Regulatory protein zeste</fullName>
    </recommendedName>
</protein>
<evidence type="ECO:0000313" key="6">
    <source>
        <dbReference type="EMBL" id="KAK3885600.1"/>
    </source>
</evidence>
<comment type="subunit">
    <text evidence="1">Self-associates forming complexes of several hundred monomers.</text>
</comment>
<dbReference type="Proteomes" id="UP001286313">
    <property type="component" value="Unassembled WGS sequence"/>
</dbReference>
<dbReference type="AlphaFoldDB" id="A0AAE1G3T8"/>
<dbReference type="EMBL" id="JAWQEG010000786">
    <property type="protein sequence ID" value="KAK3885600.1"/>
    <property type="molecule type" value="Genomic_DNA"/>
</dbReference>
<name>A0AAE1G3T8_PETCI</name>
<dbReference type="InterPro" id="IPR028002">
    <property type="entry name" value="Myb_DNA-bind_5"/>
</dbReference>
<feature type="region of interest" description="Disordered" evidence="4">
    <location>
        <begin position="212"/>
        <end position="247"/>
    </location>
</feature>
<dbReference type="PANTHER" id="PTHR23098">
    <property type="entry name" value="AGAP001331-PA-RELATED"/>
    <property type="match status" value="1"/>
</dbReference>
<comment type="caution">
    <text evidence="6">The sequence shown here is derived from an EMBL/GenBank/DDBJ whole genome shotgun (WGS) entry which is preliminary data.</text>
</comment>